<organism evidence="3">
    <name type="scientific">viral metagenome</name>
    <dbReference type="NCBI Taxonomy" id="1070528"/>
    <lineage>
        <taxon>unclassified sequences</taxon>
        <taxon>metagenomes</taxon>
        <taxon>organismal metagenomes</taxon>
    </lineage>
</organism>
<sequence length="445" mass="50058">MAKLTKLYVENFKKIQAVEVEPEGNITIVGGLNEQGKSSLLDSISVLFQGKAAKIPEPVRKGAKKATITGDIQSDSWDAFDSMTITRTITANGNWYVKVQDKDGKKYNSPEGMLKEIFGQPVDVCEFVRMTPAERVETLKRITGLDFSELDRQRKELYDERTLVGREVKQFEGSIKSLEVYPDAPQEKVSVSELMLRLSEVQAGNRQMIRKKEELEQLNRDIEGSKQRLQIMEEELERLQEKIHDAQLFINGLQETKKGLKSVVDGLVYGDEEDLKNHIAKADKTNNQIEANIKFKNESEQLENKKSKYQAITCKIEKIDTDKQKQLSEINFPVPGLSFNDNDVLYNDLPFDAKQLSSEELLRVSFAVAIAARPNLKNILIREGSLLDENNLKLIGKMAEDAGIHCFVEVVGDDADKATIVIENGIIKGSDVGVEEVADEDFADI</sequence>
<evidence type="ECO:0000256" key="1">
    <source>
        <dbReference type="SAM" id="Coils"/>
    </source>
</evidence>
<protein>
    <submittedName>
        <fullName evidence="3">Putative ATPase domain containing protein</fullName>
    </submittedName>
</protein>
<dbReference type="Gene3D" id="3.40.50.300">
    <property type="entry name" value="P-loop containing nucleotide triphosphate hydrolases"/>
    <property type="match status" value="1"/>
</dbReference>
<dbReference type="PANTHER" id="PTHR32182">
    <property type="entry name" value="DNA REPLICATION AND REPAIR PROTEIN RECF"/>
    <property type="match status" value="1"/>
</dbReference>
<keyword evidence="1" id="KW-0175">Coiled coil</keyword>
<evidence type="ECO:0000313" key="3">
    <source>
        <dbReference type="EMBL" id="QJA76286.1"/>
    </source>
</evidence>
<dbReference type="EMBL" id="MT142216">
    <property type="protein sequence ID" value="QJA76286.1"/>
    <property type="molecule type" value="Genomic_DNA"/>
</dbReference>
<dbReference type="SUPFAM" id="SSF52540">
    <property type="entry name" value="P-loop containing nucleoside triphosphate hydrolases"/>
    <property type="match status" value="1"/>
</dbReference>
<dbReference type="GO" id="GO:0000731">
    <property type="term" value="P:DNA synthesis involved in DNA repair"/>
    <property type="evidence" value="ECO:0007669"/>
    <property type="project" value="TreeGrafter"/>
</dbReference>
<dbReference type="GO" id="GO:0006302">
    <property type="term" value="P:double-strand break repair"/>
    <property type="evidence" value="ECO:0007669"/>
    <property type="project" value="InterPro"/>
</dbReference>
<reference evidence="3" key="1">
    <citation type="submission" date="2020-03" db="EMBL/GenBank/DDBJ databases">
        <title>The deep terrestrial virosphere.</title>
        <authorList>
            <person name="Holmfeldt K."/>
            <person name="Nilsson E."/>
            <person name="Simone D."/>
            <person name="Lopez-Fernandez M."/>
            <person name="Wu X."/>
            <person name="de Brujin I."/>
            <person name="Lundin D."/>
            <person name="Andersson A."/>
            <person name="Bertilsson S."/>
            <person name="Dopson M."/>
        </authorList>
    </citation>
    <scope>NUCLEOTIDE SEQUENCE</scope>
    <source>
        <strain evidence="3">MM415A01534</strain>
    </source>
</reference>
<gene>
    <name evidence="3" type="ORF">MM415A01534_0001</name>
</gene>
<dbReference type="InterPro" id="IPR027417">
    <property type="entry name" value="P-loop_NTPase"/>
</dbReference>
<name>A0A6M3K1L1_9ZZZZ</name>
<dbReference type="PANTHER" id="PTHR32182:SF0">
    <property type="entry name" value="DNA REPLICATION AND REPAIR PROTEIN RECF"/>
    <property type="match status" value="1"/>
</dbReference>
<dbReference type="InterPro" id="IPR038729">
    <property type="entry name" value="Rad50/SbcC_AAA"/>
</dbReference>
<proteinExistence type="predicted"/>
<accession>A0A6M3K1L1</accession>
<feature type="coiled-coil region" evidence="1">
    <location>
        <begin position="198"/>
        <end position="312"/>
    </location>
</feature>
<dbReference type="GO" id="GO:0016887">
    <property type="term" value="F:ATP hydrolysis activity"/>
    <property type="evidence" value="ECO:0007669"/>
    <property type="project" value="InterPro"/>
</dbReference>
<dbReference type="AlphaFoldDB" id="A0A6M3K1L1"/>
<feature type="domain" description="Rad50/SbcC-type AAA" evidence="2">
    <location>
        <begin position="6"/>
        <end position="329"/>
    </location>
</feature>
<dbReference type="Pfam" id="PF13476">
    <property type="entry name" value="AAA_23"/>
    <property type="match status" value="1"/>
</dbReference>
<evidence type="ECO:0000259" key="2">
    <source>
        <dbReference type="Pfam" id="PF13476"/>
    </source>
</evidence>